<evidence type="ECO:0000313" key="2">
    <source>
        <dbReference type="EMBL" id="TGK92759.1"/>
    </source>
</evidence>
<feature type="transmembrane region" description="Helical" evidence="1">
    <location>
        <begin position="16"/>
        <end position="36"/>
    </location>
</feature>
<keyword evidence="1" id="KW-1133">Transmembrane helix</keyword>
<dbReference type="EMBL" id="RQFP01000009">
    <property type="protein sequence ID" value="TGK92759.1"/>
    <property type="molecule type" value="Genomic_DNA"/>
</dbReference>
<dbReference type="RefSeq" id="WP_135677037.1">
    <property type="nucleotide sequence ID" value="NZ_RQFP01000009.1"/>
</dbReference>
<evidence type="ECO:0008006" key="4">
    <source>
        <dbReference type="Google" id="ProtNLM"/>
    </source>
</evidence>
<reference evidence="2" key="1">
    <citation type="journal article" date="2019" name="PLoS Negl. Trop. Dis.">
        <title>Revisiting the worldwide diversity of Leptospira species in the environment.</title>
        <authorList>
            <person name="Vincent A.T."/>
            <person name="Schiettekatte O."/>
            <person name="Bourhy P."/>
            <person name="Veyrier F.J."/>
            <person name="Picardeau M."/>
        </authorList>
    </citation>
    <scope>NUCLEOTIDE SEQUENCE [LARGE SCALE GENOMIC DNA]</scope>
    <source>
        <strain evidence="2">201800277</strain>
    </source>
</reference>
<proteinExistence type="predicted"/>
<sequence>MEVVKYEKIESLGSGYLWELYSSILSFFVFLISLIFFYKKSAYGYLFLFVSIASAFYLYFSWKNRIRKSLITIDMGKMEFQIKMGNQNLVWNLKDIVSFYLDGNYKTATSYLKISFVSGRFYYFRGHIQNSDILKVYQTLQSISNSENLQITETIGPNRLVAYLILGIFFLVLTLYPLYLVFIAFFRL</sequence>
<keyword evidence="1" id="KW-0472">Membrane</keyword>
<feature type="transmembrane region" description="Helical" evidence="1">
    <location>
        <begin position="42"/>
        <end position="60"/>
    </location>
</feature>
<name>A0A5F1Z6W2_9LEPT</name>
<dbReference type="AlphaFoldDB" id="A0A5F1Z6W2"/>
<dbReference type="OrthoDB" id="346202at2"/>
<protein>
    <recommendedName>
        <fullName evidence="4">PH domain-containing protein</fullName>
    </recommendedName>
</protein>
<accession>A0A5F1Z6W2</accession>
<feature type="transmembrane region" description="Helical" evidence="1">
    <location>
        <begin position="160"/>
        <end position="186"/>
    </location>
</feature>
<gene>
    <name evidence="2" type="ORF">EHQ30_13000</name>
</gene>
<keyword evidence="1" id="KW-0812">Transmembrane</keyword>
<organism evidence="2 3">
    <name type="scientific">Leptospira brenneri</name>
    <dbReference type="NCBI Taxonomy" id="2023182"/>
    <lineage>
        <taxon>Bacteria</taxon>
        <taxon>Pseudomonadati</taxon>
        <taxon>Spirochaetota</taxon>
        <taxon>Spirochaetia</taxon>
        <taxon>Leptospirales</taxon>
        <taxon>Leptospiraceae</taxon>
        <taxon>Leptospira</taxon>
    </lineage>
</organism>
<evidence type="ECO:0000313" key="3">
    <source>
        <dbReference type="Proteomes" id="UP000297891"/>
    </source>
</evidence>
<keyword evidence="3" id="KW-1185">Reference proteome</keyword>
<evidence type="ECO:0000256" key="1">
    <source>
        <dbReference type="SAM" id="Phobius"/>
    </source>
</evidence>
<dbReference type="Proteomes" id="UP000297891">
    <property type="component" value="Unassembled WGS sequence"/>
</dbReference>
<comment type="caution">
    <text evidence="2">The sequence shown here is derived from an EMBL/GenBank/DDBJ whole genome shotgun (WGS) entry which is preliminary data.</text>
</comment>